<dbReference type="InterPro" id="IPR013785">
    <property type="entry name" value="Aldolase_TIM"/>
</dbReference>
<dbReference type="Gene3D" id="3.20.20.70">
    <property type="entry name" value="Aldolase class I"/>
    <property type="match status" value="2"/>
</dbReference>
<name>A0ABY3X411_9ACTN</name>
<sequence>MAVVGVLPPIPPARLGDPGFRQAHGLDLNYVVGEMAGGISTTRMVIAAARAGMLSYFGAGGLAPATVEEAVRELSRELPDRAWGVNLIHSPNEPGLEEAIASIVLRYGVQRISASAYMKLTPELVWCAASGLTMAPDGQVVRKTRVMAKVSRPEVARAFLSPAPADLLQLLIEKGRLTPDEAALASRIPVADDLTVEADSGGHTDNRPLTVAFPRIVALRDQLVQRNDFRALVRVGAAGGLGTPQAIAAAFALGADYVLTGSVNQVAREAGISNRAKALLLAADVSDVTMAPCADMFELGVRVQVLKRGTMYAPRARRLFELYSSRSSLDDLTAKERTELEERVLHARLDDIWEETRQFWKSRDPRQLERAASDPKHRMALIFRWYLGQSSQWTKQEDAKRQSDFQLGCGPAMGGFNQWIAGTALADPARLTVTSIGRSLMTGAALMTRLNDARRLGFPVGAITQIVRPGMYGIPQE</sequence>
<dbReference type="Proteomes" id="UP000828924">
    <property type="component" value="Chromosome"/>
</dbReference>
<evidence type="ECO:0000259" key="1">
    <source>
        <dbReference type="Pfam" id="PF21607"/>
    </source>
</evidence>
<proteinExistence type="predicted"/>
<evidence type="ECO:0000313" key="3">
    <source>
        <dbReference type="Proteomes" id="UP000828924"/>
    </source>
</evidence>
<dbReference type="PANTHER" id="PTHR32332">
    <property type="entry name" value="2-NITROPROPANE DIOXYGENASE"/>
    <property type="match status" value="1"/>
</dbReference>
<organism evidence="2 3">
    <name type="scientific">Streptomyces formicae</name>
    <dbReference type="NCBI Taxonomy" id="1616117"/>
    <lineage>
        <taxon>Bacteria</taxon>
        <taxon>Bacillati</taxon>
        <taxon>Actinomycetota</taxon>
        <taxon>Actinomycetes</taxon>
        <taxon>Kitasatosporales</taxon>
        <taxon>Streptomycetaceae</taxon>
        <taxon>Streptomyces</taxon>
    </lineage>
</organism>
<accession>A0ABY3X411</accession>
<protein>
    <submittedName>
        <fullName evidence="2">PfaD family polyunsaturated fatty acid/polyketide biosynthesis protein</fullName>
    </submittedName>
</protein>
<feature type="domain" description="[Acyl-carrier-protein] S-malonyltransferase-like inserted helical" evidence="1">
    <location>
        <begin position="327"/>
        <end position="405"/>
    </location>
</feature>
<dbReference type="Pfam" id="PF03060">
    <property type="entry name" value="NMO"/>
    <property type="match status" value="1"/>
</dbReference>
<dbReference type="SUPFAM" id="SSF51395">
    <property type="entry name" value="FMN-linked oxidoreductases"/>
    <property type="match status" value="1"/>
</dbReference>
<dbReference type="Pfam" id="PF21607">
    <property type="entry name" value="FabD_helical_ins"/>
    <property type="match status" value="1"/>
</dbReference>
<dbReference type="NCBIfam" id="TIGR02814">
    <property type="entry name" value="pfaD_fam"/>
    <property type="match status" value="1"/>
</dbReference>
<gene>
    <name evidence="2" type="ORF">J4032_27915</name>
</gene>
<dbReference type="EMBL" id="CP071872">
    <property type="protein sequence ID" value="UNM16763.1"/>
    <property type="molecule type" value="Genomic_DNA"/>
</dbReference>
<dbReference type="InterPro" id="IPR014179">
    <property type="entry name" value="PfaD-like_TIM-barrel"/>
</dbReference>
<reference evidence="2 3" key="1">
    <citation type="submission" date="2021-03" db="EMBL/GenBank/DDBJ databases">
        <title>Complete genome of Streptomyces formicae strain 1H-GS9 (DSM 100524).</title>
        <authorList>
            <person name="Atanasov K.E."/>
            <person name="Altabella T."/>
            <person name="Ferrer A."/>
        </authorList>
    </citation>
    <scope>NUCLEOTIDE SEQUENCE [LARGE SCALE GENOMIC DNA]</scope>
    <source>
        <strain evidence="2 3">1H-GS9</strain>
    </source>
</reference>
<evidence type="ECO:0000313" key="2">
    <source>
        <dbReference type="EMBL" id="UNM16763.1"/>
    </source>
</evidence>
<keyword evidence="3" id="KW-1185">Reference proteome</keyword>
<dbReference type="PANTHER" id="PTHR32332:SF20">
    <property type="entry name" value="2-NITROPROPANE DIOXYGENASE-LIKE PROTEIN"/>
    <property type="match status" value="1"/>
</dbReference>
<dbReference type="InterPro" id="IPR049489">
    <property type="entry name" value="FabD-like_helical_ins"/>
</dbReference>